<accession>A0A375FHM5</accession>
<proteinExistence type="predicted"/>
<dbReference type="EMBL" id="LT984809">
    <property type="protein sequence ID" value="SPD48856.1"/>
    <property type="molecule type" value="Genomic_DNA"/>
</dbReference>
<organism evidence="1">
    <name type="scientific">Cupriavidus taiwanensis</name>
    <dbReference type="NCBI Taxonomy" id="164546"/>
    <lineage>
        <taxon>Bacteria</taxon>
        <taxon>Pseudomonadati</taxon>
        <taxon>Pseudomonadota</taxon>
        <taxon>Betaproteobacteria</taxon>
        <taxon>Burkholderiales</taxon>
        <taxon>Burkholderiaceae</taxon>
        <taxon>Cupriavidus</taxon>
    </lineage>
</organism>
<keyword evidence="1" id="KW-0614">Plasmid</keyword>
<dbReference type="AlphaFoldDB" id="A0A375FHM5"/>
<sequence length="64" mass="7562">MFFTLEAAMRTWMGAGLARKHRAFNARAFTPKFYSFRLSCHTTLIRSKLIRIDVCVDIGTHWRR</sequence>
<name>A0A375FHM5_9BURK</name>
<gene>
    <name evidence="1" type="ORF">CBM2612_P0201</name>
</gene>
<geneLocation type="plasmid" evidence="1">
    <name>I</name>
</geneLocation>
<reference evidence="1" key="1">
    <citation type="submission" date="2018-01" db="EMBL/GenBank/DDBJ databases">
        <authorList>
            <person name="Gaut B.S."/>
            <person name="Morton B.R."/>
            <person name="Clegg M.T."/>
            <person name="Duvall M.R."/>
        </authorList>
    </citation>
    <scope>NUCLEOTIDE SEQUENCE</scope>
    <source>
        <strain evidence="1">Cupriavidus taiwanensis STM 8555</strain>
    </source>
</reference>
<protein>
    <submittedName>
        <fullName evidence="1">Uncharacterized protein</fullName>
    </submittedName>
</protein>
<evidence type="ECO:0000313" key="1">
    <source>
        <dbReference type="EMBL" id="SPD48856.1"/>
    </source>
</evidence>